<protein>
    <submittedName>
        <fullName evidence="2">Uncharacterized protein</fullName>
    </submittedName>
</protein>
<dbReference type="EMBL" id="CP144754">
    <property type="protein sequence ID" value="WVZ96031.1"/>
    <property type="molecule type" value="Genomic_DNA"/>
</dbReference>
<feature type="region of interest" description="Disordered" evidence="1">
    <location>
        <begin position="69"/>
        <end position="105"/>
    </location>
</feature>
<keyword evidence="3" id="KW-1185">Reference proteome</keyword>
<evidence type="ECO:0000256" key="1">
    <source>
        <dbReference type="SAM" id="MobiDB-lite"/>
    </source>
</evidence>
<accession>A0AAQ3UPV3</accession>
<sequence>MGQLGRAKCGLPPSHRSDHHHPRLRSVARGDDRATAAAATARRRCPVLRRRRAPTSCCRLFPPPILSLLPPRRTRRRQQIRGSPLLSRFLPSAQPQRGPSALPALRSKDYGSERKAGKHQRPTTTAAGLHKVLRRALVLLLAITPDAVLLPVWGF</sequence>
<dbReference type="Proteomes" id="UP001341281">
    <property type="component" value="Chromosome 10"/>
</dbReference>
<proteinExistence type="predicted"/>
<reference evidence="2 3" key="1">
    <citation type="submission" date="2024-02" db="EMBL/GenBank/DDBJ databases">
        <title>High-quality chromosome-scale genome assembly of Pensacola bahiagrass (Paspalum notatum Flugge var. saurae).</title>
        <authorList>
            <person name="Vega J.M."/>
            <person name="Podio M."/>
            <person name="Orjuela J."/>
            <person name="Siena L.A."/>
            <person name="Pessino S.C."/>
            <person name="Combes M.C."/>
            <person name="Mariac C."/>
            <person name="Albertini E."/>
            <person name="Pupilli F."/>
            <person name="Ortiz J.P.A."/>
            <person name="Leblanc O."/>
        </authorList>
    </citation>
    <scope>NUCLEOTIDE SEQUENCE [LARGE SCALE GENOMIC DNA]</scope>
    <source>
        <strain evidence="2">R1</strain>
        <tissue evidence="2">Leaf</tissue>
    </source>
</reference>
<feature type="region of interest" description="Disordered" evidence="1">
    <location>
        <begin position="1"/>
        <end position="42"/>
    </location>
</feature>
<evidence type="ECO:0000313" key="3">
    <source>
        <dbReference type="Proteomes" id="UP001341281"/>
    </source>
</evidence>
<evidence type="ECO:0000313" key="2">
    <source>
        <dbReference type="EMBL" id="WVZ96031.1"/>
    </source>
</evidence>
<feature type="compositionally biased region" description="Basic residues" evidence="1">
    <location>
        <begin position="17"/>
        <end position="26"/>
    </location>
</feature>
<organism evidence="2 3">
    <name type="scientific">Paspalum notatum var. saurae</name>
    <dbReference type="NCBI Taxonomy" id="547442"/>
    <lineage>
        <taxon>Eukaryota</taxon>
        <taxon>Viridiplantae</taxon>
        <taxon>Streptophyta</taxon>
        <taxon>Embryophyta</taxon>
        <taxon>Tracheophyta</taxon>
        <taxon>Spermatophyta</taxon>
        <taxon>Magnoliopsida</taxon>
        <taxon>Liliopsida</taxon>
        <taxon>Poales</taxon>
        <taxon>Poaceae</taxon>
        <taxon>PACMAD clade</taxon>
        <taxon>Panicoideae</taxon>
        <taxon>Andropogonodae</taxon>
        <taxon>Paspaleae</taxon>
        <taxon>Paspalinae</taxon>
        <taxon>Paspalum</taxon>
    </lineage>
</organism>
<name>A0AAQ3UPV3_PASNO</name>
<dbReference type="AlphaFoldDB" id="A0AAQ3UPV3"/>
<gene>
    <name evidence="2" type="ORF">U9M48_041720</name>
</gene>